<evidence type="ECO:0000256" key="1">
    <source>
        <dbReference type="ARBA" id="ARBA00006739"/>
    </source>
</evidence>
<dbReference type="PANTHER" id="PTHR43179:SF12">
    <property type="entry name" value="GALACTOFURANOSYLTRANSFERASE GLFT2"/>
    <property type="match status" value="1"/>
</dbReference>
<dbReference type="AlphaFoldDB" id="A0A7W4WFD1"/>
<reference evidence="5 6" key="1">
    <citation type="submission" date="2020-08" db="EMBL/GenBank/DDBJ databases">
        <title>Genomic Encyclopedia of Type Strains, Phase III (KMG-III): the genomes of soil and plant-associated and newly described type strains.</title>
        <authorList>
            <person name="Whitman W."/>
        </authorList>
    </citation>
    <scope>NUCLEOTIDE SEQUENCE [LARGE SCALE GENOMIC DNA]</scope>
    <source>
        <strain evidence="5 6">CECT 8799</strain>
    </source>
</reference>
<dbReference type="InterPro" id="IPR001173">
    <property type="entry name" value="Glyco_trans_2-like"/>
</dbReference>
<evidence type="ECO:0000313" key="5">
    <source>
        <dbReference type="EMBL" id="MBB3063182.1"/>
    </source>
</evidence>
<dbReference type="RefSeq" id="WP_183463128.1">
    <property type="nucleotide sequence ID" value="NZ_JACHWZ010000026.1"/>
</dbReference>
<accession>A0A7W4WFD1</accession>
<comment type="similarity">
    <text evidence="1">Belongs to the glycosyltransferase 2 family.</text>
</comment>
<dbReference type="InterPro" id="IPR029044">
    <property type="entry name" value="Nucleotide-diphossugar_trans"/>
</dbReference>
<sequence>MIDLLRVTIIVPTYQDWDRLKYCIKALQLQSYPPELYEIIIVNNNTSDELPELDLSENIKIISESRPGSYSARNTGLSVAKGDIIAFTDSDCIPDKDWLRNAIKKFQSDSGVERVTGPVSIFRAPGTSWLSWKFESITAFNQKYNVLNGVSVTANLFVKKSIFDQVGRFNASLLSGGDVEWNERATDANIALLFSKDVVVLHPARVSLSDLIIKSRRVTGGGFLRAKDEKKLLNFILWYFVPPLRFAKVLITDGKSFLEVLLAVSVFWPIKLLMIFEIIRLSLDGKPLR</sequence>
<keyword evidence="6" id="KW-1185">Reference proteome</keyword>
<dbReference type="EMBL" id="JACHWZ010000026">
    <property type="protein sequence ID" value="MBB3063182.1"/>
    <property type="molecule type" value="Genomic_DNA"/>
</dbReference>
<dbReference type="Gene3D" id="3.90.550.10">
    <property type="entry name" value="Spore Coat Polysaccharide Biosynthesis Protein SpsA, Chain A"/>
    <property type="match status" value="1"/>
</dbReference>
<keyword evidence="3 5" id="KW-0808">Transferase</keyword>
<dbReference type="Proteomes" id="UP000535937">
    <property type="component" value="Unassembled WGS sequence"/>
</dbReference>
<comment type="caution">
    <text evidence="5">The sequence shown here is derived from an EMBL/GenBank/DDBJ whole genome shotgun (WGS) entry which is preliminary data.</text>
</comment>
<dbReference type="GO" id="GO:0016757">
    <property type="term" value="F:glycosyltransferase activity"/>
    <property type="evidence" value="ECO:0007669"/>
    <property type="project" value="UniProtKB-KW"/>
</dbReference>
<keyword evidence="2" id="KW-0328">Glycosyltransferase</keyword>
<feature type="domain" description="Glycosyltransferase 2-like" evidence="4">
    <location>
        <begin position="8"/>
        <end position="139"/>
    </location>
</feature>
<name>A0A7W4WFD1_9GAMM</name>
<evidence type="ECO:0000313" key="6">
    <source>
        <dbReference type="Proteomes" id="UP000535937"/>
    </source>
</evidence>
<proteinExistence type="inferred from homology"/>
<organism evidence="5 6">
    <name type="scientific">Microbulbifer rhizosphaerae</name>
    <dbReference type="NCBI Taxonomy" id="1562603"/>
    <lineage>
        <taxon>Bacteria</taxon>
        <taxon>Pseudomonadati</taxon>
        <taxon>Pseudomonadota</taxon>
        <taxon>Gammaproteobacteria</taxon>
        <taxon>Cellvibrionales</taxon>
        <taxon>Microbulbiferaceae</taxon>
        <taxon>Microbulbifer</taxon>
    </lineage>
</organism>
<evidence type="ECO:0000256" key="2">
    <source>
        <dbReference type="ARBA" id="ARBA00022676"/>
    </source>
</evidence>
<dbReference type="SUPFAM" id="SSF53448">
    <property type="entry name" value="Nucleotide-diphospho-sugar transferases"/>
    <property type="match status" value="1"/>
</dbReference>
<gene>
    <name evidence="5" type="ORF">FHS09_004035</name>
</gene>
<dbReference type="Pfam" id="PF00535">
    <property type="entry name" value="Glycos_transf_2"/>
    <property type="match status" value="1"/>
</dbReference>
<protein>
    <submittedName>
        <fullName evidence="5">Glycosyltransferase involved in cell wall biosynthesis</fullName>
    </submittedName>
</protein>
<evidence type="ECO:0000256" key="3">
    <source>
        <dbReference type="ARBA" id="ARBA00022679"/>
    </source>
</evidence>
<dbReference type="PANTHER" id="PTHR43179">
    <property type="entry name" value="RHAMNOSYLTRANSFERASE WBBL"/>
    <property type="match status" value="1"/>
</dbReference>
<evidence type="ECO:0000259" key="4">
    <source>
        <dbReference type="Pfam" id="PF00535"/>
    </source>
</evidence>